<dbReference type="AlphaFoldDB" id="A0A1I6KU70"/>
<evidence type="ECO:0000256" key="1">
    <source>
        <dbReference type="SAM" id="Phobius"/>
    </source>
</evidence>
<dbReference type="Pfam" id="PF23958">
    <property type="entry name" value="DUF7287"/>
    <property type="match status" value="1"/>
</dbReference>
<evidence type="ECO:0000313" key="3">
    <source>
        <dbReference type="Proteomes" id="UP000199062"/>
    </source>
</evidence>
<dbReference type="STRING" id="767519.SAMN05216559_1533"/>
<dbReference type="RefSeq" id="WP_089815417.1">
    <property type="nucleotide sequence ID" value="NZ_FOZK01000001.1"/>
</dbReference>
<dbReference type="InterPro" id="IPR056613">
    <property type="entry name" value="DUF7287"/>
</dbReference>
<feature type="transmembrane region" description="Helical" evidence="1">
    <location>
        <begin position="21"/>
        <end position="41"/>
    </location>
</feature>
<dbReference type="EMBL" id="FOZK01000001">
    <property type="protein sequence ID" value="SFR94470.1"/>
    <property type="molecule type" value="Genomic_DNA"/>
</dbReference>
<keyword evidence="1" id="KW-0812">Transmembrane</keyword>
<accession>A0A1I6KU70</accession>
<keyword evidence="1" id="KW-1133">Transmembrane helix</keyword>
<protein>
    <submittedName>
        <fullName evidence="2">Uncharacterized protein</fullName>
    </submittedName>
</protein>
<proteinExistence type="predicted"/>
<name>A0A1I6KU70_9EURY</name>
<keyword evidence="1" id="KW-0472">Membrane</keyword>
<gene>
    <name evidence="2" type="ORF">SAMN05216559_1533</name>
</gene>
<reference evidence="2 3" key="1">
    <citation type="submission" date="2016-10" db="EMBL/GenBank/DDBJ databases">
        <authorList>
            <person name="de Groot N.N."/>
        </authorList>
    </citation>
    <scope>NUCLEOTIDE SEQUENCE [LARGE SCALE GENOMIC DNA]</scope>
    <source>
        <strain evidence="2 3">CGMCC 1.10457</strain>
    </source>
</reference>
<dbReference type="OrthoDB" id="125215at2157"/>
<dbReference type="Proteomes" id="UP000199062">
    <property type="component" value="Unassembled WGS sequence"/>
</dbReference>
<sequence>MFRGDDDAKGSSGESRAQTTLDFAIGVSIFLAVVMFIFLFVPGIVEPFTVGAQDETVTVNRVADGLTQDQLGSSQRPGVLDTACTVDFFEHAEDGTDITACGPPKDDLADFVGIKDRQNANVTVQGNTSAADVGSEQLCWDGSSDALVEADDGTCDVRLAAGETPPTTNADAVTATRVASLAGEDVTVVVEMW</sequence>
<keyword evidence="3" id="KW-1185">Reference proteome</keyword>
<organism evidence="2 3">
    <name type="scientific">Halomicrobium zhouii</name>
    <dbReference type="NCBI Taxonomy" id="767519"/>
    <lineage>
        <taxon>Archaea</taxon>
        <taxon>Methanobacteriati</taxon>
        <taxon>Methanobacteriota</taxon>
        <taxon>Stenosarchaea group</taxon>
        <taxon>Halobacteria</taxon>
        <taxon>Halobacteriales</taxon>
        <taxon>Haloarculaceae</taxon>
        <taxon>Halomicrobium</taxon>
    </lineage>
</organism>
<evidence type="ECO:0000313" key="2">
    <source>
        <dbReference type="EMBL" id="SFR94470.1"/>
    </source>
</evidence>